<name>A0A5N5NM44_9ROSI</name>
<dbReference type="Pfam" id="PF04127">
    <property type="entry name" value="DFP"/>
    <property type="match status" value="1"/>
</dbReference>
<sequence>MDSRNGPASETPLDAEIESFFDSAPPLKDSAGIIKKLKEFIEFNSTPPGKGSPRRVVCVTSGGTTVPLEQRCVRFIDNFSSGNRGATSTEYFIKAGYAVIFLYRRGSFQPYCQSLPEDLLLECFECSDDSTIQVHQPHTKAVKRAVRDHHAITVTMSQSRILGLLQAVAGGQLLKLPFTTIFEYLQMLQSIAMSMRDLGSHAVFYLAAAVSDFYVPWESMAEHKIQSASGPLDMRLVQVPKMLLALKKEWAPMAFCISFKLETDSNILLEKAEMAREKYRMHMVVANELSTRREEVTVVTGNERILVCRDKTRADSDVEEPLIELIVSRHSAYVKDSGL</sequence>
<dbReference type="GO" id="GO:0015937">
    <property type="term" value="P:coenzyme A biosynthetic process"/>
    <property type="evidence" value="ECO:0007669"/>
    <property type="project" value="UniProtKB-ARBA"/>
</dbReference>
<organism evidence="3 4">
    <name type="scientific">Salix brachista</name>
    <dbReference type="NCBI Taxonomy" id="2182728"/>
    <lineage>
        <taxon>Eukaryota</taxon>
        <taxon>Viridiplantae</taxon>
        <taxon>Streptophyta</taxon>
        <taxon>Embryophyta</taxon>
        <taxon>Tracheophyta</taxon>
        <taxon>Spermatophyta</taxon>
        <taxon>Magnoliopsida</taxon>
        <taxon>eudicotyledons</taxon>
        <taxon>Gunneridae</taxon>
        <taxon>Pentapetalae</taxon>
        <taxon>rosids</taxon>
        <taxon>fabids</taxon>
        <taxon>Malpighiales</taxon>
        <taxon>Salicaceae</taxon>
        <taxon>Saliceae</taxon>
        <taxon>Salix</taxon>
    </lineage>
</organism>
<proteinExistence type="inferred from homology"/>
<reference evidence="4" key="1">
    <citation type="journal article" date="2019" name="Gigascience">
        <title>De novo genome assembly of the endangered Acer yangbiense, a plant species with extremely small populations endemic to Yunnan Province, China.</title>
        <authorList>
            <person name="Yang J."/>
            <person name="Wariss H.M."/>
            <person name="Tao L."/>
            <person name="Zhang R."/>
            <person name="Yun Q."/>
            <person name="Hollingsworth P."/>
            <person name="Dao Z."/>
            <person name="Luo G."/>
            <person name="Guo H."/>
            <person name="Ma Y."/>
            <person name="Sun W."/>
        </authorList>
    </citation>
    <scope>NUCLEOTIDE SEQUENCE [LARGE SCALE GENOMIC DNA]</scope>
    <source>
        <strain evidence="4">cv. br00</strain>
    </source>
</reference>
<evidence type="ECO:0000313" key="3">
    <source>
        <dbReference type="EMBL" id="KAB5568655.1"/>
    </source>
</evidence>
<comment type="similarity">
    <text evidence="1">Belongs to the PPC synthetase family.</text>
</comment>
<feature type="domain" description="DNA/pantothenate metabolism flavoprotein C-terminal" evidence="2">
    <location>
        <begin position="194"/>
        <end position="311"/>
    </location>
</feature>
<evidence type="ECO:0000256" key="1">
    <source>
        <dbReference type="ARBA" id="ARBA00005703"/>
    </source>
</evidence>
<dbReference type="Gene3D" id="3.40.50.10300">
    <property type="entry name" value="CoaB-like"/>
    <property type="match status" value="1"/>
</dbReference>
<accession>A0A5N5NM44</accession>
<dbReference type="EMBL" id="VDCV01000002">
    <property type="protein sequence ID" value="KAB5568655.1"/>
    <property type="molecule type" value="Genomic_DNA"/>
</dbReference>
<comment type="caution">
    <text evidence="3">The sequence shown here is derived from an EMBL/GenBank/DDBJ whole genome shotgun (WGS) entry which is preliminary data.</text>
</comment>
<dbReference type="GO" id="GO:0003824">
    <property type="term" value="F:catalytic activity"/>
    <property type="evidence" value="ECO:0007669"/>
    <property type="project" value="UniProtKB-ARBA"/>
</dbReference>
<dbReference type="InterPro" id="IPR035929">
    <property type="entry name" value="CoaB-like_sf"/>
</dbReference>
<dbReference type="AlphaFoldDB" id="A0A5N5NM44"/>
<dbReference type="Proteomes" id="UP000326939">
    <property type="component" value="Chromosome 2"/>
</dbReference>
<gene>
    <name evidence="3" type="ORF">DKX38_002448</name>
</gene>
<keyword evidence="4" id="KW-1185">Reference proteome</keyword>
<evidence type="ECO:0000313" key="4">
    <source>
        <dbReference type="Proteomes" id="UP000326939"/>
    </source>
</evidence>
<evidence type="ECO:0000259" key="2">
    <source>
        <dbReference type="Pfam" id="PF04127"/>
    </source>
</evidence>
<dbReference type="PANTHER" id="PTHR12290">
    <property type="entry name" value="CORNICHON-RELATED"/>
    <property type="match status" value="1"/>
</dbReference>
<dbReference type="InterPro" id="IPR007085">
    <property type="entry name" value="DNA/pantothenate-metab_flavo_C"/>
</dbReference>
<dbReference type="SUPFAM" id="SSF102645">
    <property type="entry name" value="CoaB-like"/>
    <property type="match status" value="1"/>
</dbReference>
<protein>
    <recommendedName>
        <fullName evidence="2">DNA/pantothenate metabolism flavoprotein C-terminal domain-containing protein</fullName>
    </recommendedName>
</protein>